<proteinExistence type="predicted"/>
<evidence type="ECO:0000259" key="1">
    <source>
        <dbReference type="Pfam" id="PF07452"/>
    </source>
</evidence>
<organism evidence="2 3">
    <name type="scientific">Entotheonella factor</name>
    <dbReference type="NCBI Taxonomy" id="1429438"/>
    <lineage>
        <taxon>Bacteria</taxon>
        <taxon>Pseudomonadati</taxon>
        <taxon>Nitrospinota/Tectimicrobiota group</taxon>
        <taxon>Candidatus Tectimicrobiota</taxon>
        <taxon>Candidatus Entotheonellia</taxon>
        <taxon>Candidatus Entotheonellales</taxon>
        <taxon>Candidatus Entotheonellaceae</taxon>
        <taxon>Candidatus Entotheonella</taxon>
    </lineage>
</organism>
<keyword evidence="3" id="KW-1185">Reference proteome</keyword>
<dbReference type="Proteomes" id="UP000019141">
    <property type="component" value="Unassembled WGS sequence"/>
</dbReference>
<feature type="domain" description="CHRD" evidence="1">
    <location>
        <begin position="29"/>
        <end position="66"/>
    </location>
</feature>
<dbReference type="AlphaFoldDB" id="W4LIS3"/>
<evidence type="ECO:0000313" key="2">
    <source>
        <dbReference type="EMBL" id="ETW97867.1"/>
    </source>
</evidence>
<accession>W4LIS3</accession>
<comment type="caution">
    <text evidence="2">The sequence shown here is derived from an EMBL/GenBank/DDBJ whole genome shotgun (WGS) entry which is preliminary data.</text>
</comment>
<evidence type="ECO:0000313" key="3">
    <source>
        <dbReference type="Proteomes" id="UP000019141"/>
    </source>
</evidence>
<gene>
    <name evidence="2" type="ORF">ETSY1_21050</name>
</gene>
<name>W4LIS3_ENTF1</name>
<dbReference type="HOGENOM" id="CLU_2732485_0_0_7"/>
<dbReference type="InterPro" id="IPR010895">
    <property type="entry name" value="CHRD"/>
</dbReference>
<dbReference type="EMBL" id="AZHW01000609">
    <property type="protein sequence ID" value="ETW97867.1"/>
    <property type="molecule type" value="Genomic_DNA"/>
</dbReference>
<reference evidence="2 3" key="1">
    <citation type="journal article" date="2014" name="Nature">
        <title>An environmental bacterial taxon with a large and distinct metabolic repertoire.</title>
        <authorList>
            <person name="Wilson M.C."/>
            <person name="Mori T."/>
            <person name="Ruckert C."/>
            <person name="Uria A.R."/>
            <person name="Helf M.J."/>
            <person name="Takada K."/>
            <person name="Gernert C."/>
            <person name="Steffens U.A."/>
            <person name="Heycke N."/>
            <person name="Schmitt S."/>
            <person name="Rinke C."/>
            <person name="Helfrich E.J."/>
            <person name="Brachmann A.O."/>
            <person name="Gurgui C."/>
            <person name="Wakimoto T."/>
            <person name="Kracht M."/>
            <person name="Crusemann M."/>
            <person name="Hentschel U."/>
            <person name="Abe I."/>
            <person name="Matsunaga S."/>
            <person name="Kalinowski J."/>
            <person name="Takeyama H."/>
            <person name="Piel J."/>
        </authorList>
    </citation>
    <scope>NUCLEOTIDE SEQUENCE [LARGE SCALE GENOMIC DNA]</scope>
    <source>
        <strain evidence="3">TSY1</strain>
    </source>
</reference>
<protein>
    <recommendedName>
        <fullName evidence="1">CHRD domain-containing protein</fullName>
    </recommendedName>
</protein>
<sequence>MCPASGTVSGELTAAEVLQVTDPNDPMRVLLGAMDFEGFKHAVVGGATYVNVHTEAQGSGELRGQINERVR</sequence>
<dbReference type="Pfam" id="PF07452">
    <property type="entry name" value="CHRD"/>
    <property type="match status" value="1"/>
</dbReference>